<keyword evidence="5 8" id="KW-0812">Transmembrane</keyword>
<gene>
    <name evidence="9" type="ORF">MUB46_06550</name>
</gene>
<keyword evidence="6 8" id="KW-1133">Transmembrane helix</keyword>
<feature type="transmembrane region" description="Helical" evidence="8">
    <location>
        <begin position="46"/>
        <end position="63"/>
    </location>
</feature>
<proteinExistence type="inferred from homology"/>
<dbReference type="Proteomes" id="UP001320898">
    <property type="component" value="Unassembled WGS sequence"/>
</dbReference>
<reference evidence="9 10" key="1">
    <citation type="submission" date="2022-04" db="EMBL/GenBank/DDBJ databases">
        <authorList>
            <person name="Ye Y.-Q."/>
            <person name="Du Z.-J."/>
        </authorList>
    </citation>
    <scope>NUCLEOTIDE SEQUENCE [LARGE SCALE GENOMIC DNA]</scope>
    <source>
        <strain evidence="9 10">A6E488</strain>
    </source>
</reference>
<feature type="transmembrane region" description="Helical" evidence="8">
    <location>
        <begin position="199"/>
        <end position="220"/>
    </location>
</feature>
<dbReference type="PANTHER" id="PTHR30269:SF37">
    <property type="entry name" value="MEMBRANE TRANSPORTER PROTEIN"/>
    <property type="match status" value="1"/>
</dbReference>
<dbReference type="GO" id="GO:0005886">
    <property type="term" value="C:plasma membrane"/>
    <property type="evidence" value="ECO:0007669"/>
    <property type="project" value="UniProtKB-SubCell"/>
</dbReference>
<evidence type="ECO:0000313" key="9">
    <source>
        <dbReference type="EMBL" id="MCT8971507.1"/>
    </source>
</evidence>
<dbReference type="InterPro" id="IPR002781">
    <property type="entry name" value="TM_pro_TauE-like"/>
</dbReference>
<feature type="transmembrane region" description="Helical" evidence="8">
    <location>
        <begin position="135"/>
        <end position="161"/>
    </location>
</feature>
<dbReference type="InterPro" id="IPR052017">
    <property type="entry name" value="TSUP"/>
</dbReference>
<comment type="similarity">
    <text evidence="2 8">Belongs to the 4-toluene sulfonate uptake permease (TSUP) (TC 2.A.102) family.</text>
</comment>
<evidence type="ECO:0000256" key="7">
    <source>
        <dbReference type="ARBA" id="ARBA00023136"/>
    </source>
</evidence>
<name>A0AAW5QUD5_9HYPH</name>
<dbReference type="AlphaFoldDB" id="A0AAW5QUD5"/>
<evidence type="ECO:0000313" key="10">
    <source>
        <dbReference type="Proteomes" id="UP001320898"/>
    </source>
</evidence>
<evidence type="ECO:0000256" key="4">
    <source>
        <dbReference type="ARBA" id="ARBA00022475"/>
    </source>
</evidence>
<comment type="caution">
    <text evidence="9">The sequence shown here is derived from an EMBL/GenBank/DDBJ whole genome shotgun (WGS) entry which is preliminary data.</text>
</comment>
<evidence type="ECO:0000256" key="8">
    <source>
        <dbReference type="RuleBase" id="RU363041"/>
    </source>
</evidence>
<feature type="transmembrane region" description="Helical" evidence="8">
    <location>
        <begin position="103"/>
        <end position="123"/>
    </location>
</feature>
<evidence type="ECO:0000256" key="3">
    <source>
        <dbReference type="ARBA" id="ARBA00022448"/>
    </source>
</evidence>
<evidence type="ECO:0000256" key="1">
    <source>
        <dbReference type="ARBA" id="ARBA00004651"/>
    </source>
</evidence>
<evidence type="ECO:0000256" key="6">
    <source>
        <dbReference type="ARBA" id="ARBA00022989"/>
    </source>
</evidence>
<organism evidence="9 10">
    <name type="scientific">Microbaculum marinisediminis</name>
    <dbReference type="NCBI Taxonomy" id="2931392"/>
    <lineage>
        <taxon>Bacteria</taxon>
        <taxon>Pseudomonadati</taxon>
        <taxon>Pseudomonadota</taxon>
        <taxon>Alphaproteobacteria</taxon>
        <taxon>Hyphomicrobiales</taxon>
        <taxon>Tepidamorphaceae</taxon>
        <taxon>Microbaculum</taxon>
    </lineage>
</organism>
<dbReference type="PANTHER" id="PTHR30269">
    <property type="entry name" value="TRANSMEMBRANE PROTEIN YFCA"/>
    <property type="match status" value="1"/>
</dbReference>
<comment type="subcellular location">
    <subcellularLocation>
        <location evidence="1 8">Cell membrane</location>
        <topology evidence="1 8">Multi-pass membrane protein</topology>
    </subcellularLocation>
</comment>
<feature type="transmembrane region" description="Helical" evidence="8">
    <location>
        <begin position="75"/>
        <end position="96"/>
    </location>
</feature>
<keyword evidence="4 8" id="KW-1003">Cell membrane</keyword>
<dbReference type="RefSeq" id="WP_261615088.1">
    <property type="nucleotide sequence ID" value="NZ_JALIDZ010000003.1"/>
</dbReference>
<keyword evidence="7 8" id="KW-0472">Membrane</keyword>
<feature type="transmembrane region" description="Helical" evidence="8">
    <location>
        <begin position="12"/>
        <end position="39"/>
    </location>
</feature>
<feature type="transmembrane region" description="Helical" evidence="8">
    <location>
        <begin position="232"/>
        <end position="250"/>
    </location>
</feature>
<accession>A0AAW5QUD5</accession>
<dbReference type="EMBL" id="JALIDZ010000003">
    <property type="protein sequence ID" value="MCT8971507.1"/>
    <property type="molecule type" value="Genomic_DNA"/>
</dbReference>
<sequence>MLPFWDQVLFLGIVALGCYTQAITGFALGLIVVAFATLFGIMSIEQASIVVTIITLSNASVALGRSGCQVQWSRAVPVILAAAPATYFGLVLLSLLGTESMGLLRLLLGVTIVGSSLLLVFNPRPMTRESSRTSFGLLGAVAGVLGGLFAASGPPLIFHFYRQPLKLSMIRDSLLLVFLVLATERIGFLVLRGEMPFDAIVQAVVALPVTVAFTLLGAKLSPPLGETAMRRAAFILLLFAGLGVMAPVLLSS</sequence>
<dbReference type="Pfam" id="PF01925">
    <property type="entry name" value="TauE"/>
    <property type="match status" value="1"/>
</dbReference>
<keyword evidence="3" id="KW-0813">Transport</keyword>
<keyword evidence="10" id="KW-1185">Reference proteome</keyword>
<protein>
    <recommendedName>
        <fullName evidence="8">Probable membrane transporter protein</fullName>
    </recommendedName>
</protein>
<feature type="transmembrane region" description="Helical" evidence="8">
    <location>
        <begin position="173"/>
        <end position="193"/>
    </location>
</feature>
<evidence type="ECO:0000256" key="2">
    <source>
        <dbReference type="ARBA" id="ARBA00009142"/>
    </source>
</evidence>
<evidence type="ECO:0000256" key="5">
    <source>
        <dbReference type="ARBA" id="ARBA00022692"/>
    </source>
</evidence>